<keyword evidence="3" id="KW-0274">FAD</keyword>
<dbReference type="PRINTS" id="PR00420">
    <property type="entry name" value="RNGMNOXGNASE"/>
</dbReference>
<dbReference type="Gene3D" id="3.50.50.60">
    <property type="entry name" value="FAD/NAD(P)-binding domain"/>
    <property type="match status" value="1"/>
</dbReference>
<comment type="caution">
    <text evidence="5">The sequence shown here is derived from an EMBL/GenBank/DDBJ whole genome shotgun (WGS) entry which is preliminary data.</text>
</comment>
<dbReference type="EMBL" id="JAATEO010000015">
    <property type="protein sequence ID" value="NJP33372.1"/>
    <property type="molecule type" value="Genomic_DNA"/>
</dbReference>
<dbReference type="InterPro" id="IPR002938">
    <property type="entry name" value="FAD-bd"/>
</dbReference>
<evidence type="ECO:0000313" key="6">
    <source>
        <dbReference type="Proteomes" id="UP000783871"/>
    </source>
</evidence>
<feature type="domain" description="FAD-binding" evidence="4">
    <location>
        <begin position="19"/>
        <end position="368"/>
    </location>
</feature>
<dbReference type="InterPro" id="IPR050641">
    <property type="entry name" value="RIFMO-like"/>
</dbReference>
<dbReference type="PANTHER" id="PTHR43004">
    <property type="entry name" value="TRK SYSTEM POTASSIUM UPTAKE PROTEIN"/>
    <property type="match status" value="1"/>
</dbReference>
<evidence type="ECO:0000313" key="5">
    <source>
        <dbReference type="EMBL" id="NJP33372.1"/>
    </source>
</evidence>
<dbReference type="Pfam" id="PF21274">
    <property type="entry name" value="Rng_hyd_C"/>
    <property type="match status" value="1"/>
</dbReference>
<dbReference type="RefSeq" id="WP_168001745.1">
    <property type="nucleotide sequence ID" value="NZ_JAATEO010000015.1"/>
</dbReference>
<reference evidence="5 6" key="1">
    <citation type="submission" date="2020-03" db="EMBL/GenBank/DDBJ databases">
        <title>WGS of actinomycetes isolated from Thailand.</title>
        <authorList>
            <person name="Thawai C."/>
        </authorList>
    </citation>
    <scope>NUCLEOTIDE SEQUENCE [LARGE SCALE GENOMIC DNA]</scope>
    <source>
        <strain evidence="5 6">HSS6-12</strain>
    </source>
</reference>
<comment type="cofactor">
    <cofactor evidence="1">
        <name>FAD</name>
        <dbReference type="ChEBI" id="CHEBI:57692"/>
    </cofactor>
</comment>
<evidence type="ECO:0000256" key="1">
    <source>
        <dbReference type="ARBA" id="ARBA00001974"/>
    </source>
</evidence>
<organism evidence="5 6">
    <name type="scientific">Micromonospora thermarum</name>
    <dbReference type="NCBI Taxonomy" id="2720024"/>
    <lineage>
        <taxon>Bacteria</taxon>
        <taxon>Bacillati</taxon>
        <taxon>Actinomycetota</taxon>
        <taxon>Actinomycetes</taxon>
        <taxon>Micromonosporales</taxon>
        <taxon>Micromonosporaceae</taxon>
        <taxon>Micromonospora</taxon>
    </lineage>
</organism>
<sequence>MPSDRAVGREPADTYDETTPVLVVGGGYAGLASALFLAHHGVASVLVDRHPGISVQGRARGINQRTMELYRPLGVEDLIRRAGRPFDDEAGVVRCETLSGEWTWLLADDTRKPLPELTPAEFVMADQRSVEPILVDAARERGADIRFGTRCVSVEADDDGVTAVIEDVTSGDRRTVRSRYLVAADGFRGRTREAVGIDRAGPGVTQHWVTFLVRADLTGIVRQRAMFWIVVNDEIGLGSFLTTSVPDQWAMSVSFDPARTPAESFTPDRCRELARSFLGTDRPVEVLDVAAWEEAVGVADRFRAGRVFLVGDTAHVWPPAGAMGANAAVQDAHNLAWKLAGVLGGWAREGLLDTYEAERRPVALALADITVARQRARFGEDPGTEDVDDVLCTLGQRYRSAATVGAAHDTVYGRELTARAEPGLRAPHLWLDRGGRRISVHDLCHDAFVLLTGSAAVRWDGVGSLVARELSVPLRAYRIGSAAAGADLVDVEGVFAARYDAAGATLLRPDGHVAWCCGDSVVDPAAALREALRTVLGRAD</sequence>
<dbReference type="Gene3D" id="3.30.9.10">
    <property type="entry name" value="D-Amino Acid Oxidase, subunit A, domain 2"/>
    <property type="match status" value="1"/>
</dbReference>
<evidence type="ECO:0000259" key="4">
    <source>
        <dbReference type="Pfam" id="PF01494"/>
    </source>
</evidence>
<keyword evidence="6" id="KW-1185">Reference proteome</keyword>
<dbReference type="Pfam" id="PF01494">
    <property type="entry name" value="FAD_binding_3"/>
    <property type="match status" value="1"/>
</dbReference>
<dbReference type="Gene3D" id="3.40.30.120">
    <property type="match status" value="1"/>
</dbReference>
<gene>
    <name evidence="5" type="ORF">HCJ94_15605</name>
</gene>
<keyword evidence="2" id="KW-0285">Flavoprotein</keyword>
<dbReference type="PANTHER" id="PTHR43004:SF19">
    <property type="entry name" value="BINDING MONOOXYGENASE, PUTATIVE (JCVI)-RELATED"/>
    <property type="match status" value="1"/>
</dbReference>
<protein>
    <submittedName>
        <fullName evidence="5">NAD(P)-binding protein</fullName>
    </submittedName>
</protein>
<name>A0ABX0Z691_9ACTN</name>
<accession>A0ABX0Z691</accession>
<proteinExistence type="predicted"/>
<evidence type="ECO:0000256" key="3">
    <source>
        <dbReference type="ARBA" id="ARBA00022827"/>
    </source>
</evidence>
<evidence type="ECO:0000256" key="2">
    <source>
        <dbReference type="ARBA" id="ARBA00022630"/>
    </source>
</evidence>
<dbReference type="SUPFAM" id="SSF51905">
    <property type="entry name" value="FAD/NAD(P)-binding domain"/>
    <property type="match status" value="1"/>
</dbReference>
<dbReference type="InterPro" id="IPR036188">
    <property type="entry name" value="FAD/NAD-bd_sf"/>
</dbReference>
<dbReference type="Proteomes" id="UP000783871">
    <property type="component" value="Unassembled WGS sequence"/>
</dbReference>